<keyword evidence="3" id="KW-0732">Signal</keyword>
<evidence type="ECO:0000256" key="3">
    <source>
        <dbReference type="SAM" id="SignalP"/>
    </source>
</evidence>
<evidence type="ECO:0000313" key="6">
    <source>
        <dbReference type="Proteomes" id="UP001056035"/>
    </source>
</evidence>
<dbReference type="EMBL" id="CP098502">
    <property type="protein sequence ID" value="UTI64319.1"/>
    <property type="molecule type" value="Genomic_DNA"/>
</dbReference>
<feature type="signal peptide" evidence="3">
    <location>
        <begin position="1"/>
        <end position="18"/>
    </location>
</feature>
<gene>
    <name evidence="5" type="ORF">NBH00_23645</name>
</gene>
<dbReference type="InterPro" id="IPR008972">
    <property type="entry name" value="Cupredoxin"/>
</dbReference>
<protein>
    <submittedName>
        <fullName evidence="5">Plastocyanin/azurin family copper-binding protein</fullName>
    </submittedName>
</protein>
<sequence length="105" mass="10889">MAVATLAAGGAVAIPALAATTSVKVGDNYFVKDGGTKVTVKKGTTVKWAFKGHSVHNVTVKSGPAKFHSRNLSSGTYSQKVTKAGTYKIYCTIHGAAMSMTLIVK</sequence>
<evidence type="ECO:0000256" key="1">
    <source>
        <dbReference type="ARBA" id="ARBA00022723"/>
    </source>
</evidence>
<reference evidence="5 6" key="1">
    <citation type="submission" date="2022-06" db="EMBL/GenBank/DDBJ databases">
        <title>Paraconexibacter antarcticus.</title>
        <authorList>
            <person name="Kim C.S."/>
        </authorList>
    </citation>
    <scope>NUCLEOTIDE SEQUENCE [LARGE SCALE GENOMIC DNA]</scope>
    <source>
        <strain evidence="5 6">02-257</strain>
    </source>
</reference>
<organism evidence="5 6">
    <name type="scientific">Paraconexibacter antarcticus</name>
    <dbReference type="NCBI Taxonomy" id="2949664"/>
    <lineage>
        <taxon>Bacteria</taxon>
        <taxon>Bacillati</taxon>
        <taxon>Actinomycetota</taxon>
        <taxon>Thermoleophilia</taxon>
        <taxon>Solirubrobacterales</taxon>
        <taxon>Paraconexibacteraceae</taxon>
        <taxon>Paraconexibacter</taxon>
    </lineage>
</organism>
<evidence type="ECO:0000256" key="2">
    <source>
        <dbReference type="ARBA" id="ARBA00023008"/>
    </source>
</evidence>
<feature type="domain" description="Blue (type 1) copper" evidence="4">
    <location>
        <begin position="36"/>
        <end position="105"/>
    </location>
</feature>
<keyword evidence="6" id="KW-1185">Reference proteome</keyword>
<dbReference type="InterPro" id="IPR000923">
    <property type="entry name" value="BlueCu_1"/>
</dbReference>
<dbReference type="RefSeq" id="WP_254571025.1">
    <property type="nucleotide sequence ID" value="NZ_CP098502.1"/>
</dbReference>
<dbReference type="Proteomes" id="UP001056035">
    <property type="component" value="Chromosome"/>
</dbReference>
<evidence type="ECO:0000313" key="5">
    <source>
        <dbReference type="EMBL" id="UTI64319.1"/>
    </source>
</evidence>
<evidence type="ECO:0000259" key="4">
    <source>
        <dbReference type="Pfam" id="PF00127"/>
    </source>
</evidence>
<keyword evidence="1" id="KW-0479">Metal-binding</keyword>
<dbReference type="SUPFAM" id="SSF49503">
    <property type="entry name" value="Cupredoxins"/>
    <property type="match status" value="1"/>
</dbReference>
<name>A0ABY5DTT3_9ACTN</name>
<accession>A0ABY5DTT3</accession>
<dbReference type="Pfam" id="PF00127">
    <property type="entry name" value="Copper-bind"/>
    <property type="match status" value="1"/>
</dbReference>
<keyword evidence="2" id="KW-0186">Copper</keyword>
<feature type="chain" id="PRO_5046329258" evidence="3">
    <location>
        <begin position="19"/>
        <end position="105"/>
    </location>
</feature>
<dbReference type="Gene3D" id="2.60.40.420">
    <property type="entry name" value="Cupredoxins - blue copper proteins"/>
    <property type="match status" value="1"/>
</dbReference>
<proteinExistence type="predicted"/>